<dbReference type="Proteomes" id="UP000007431">
    <property type="component" value="Unassembled WGS sequence"/>
</dbReference>
<evidence type="ECO:0000313" key="2">
    <source>
        <dbReference type="Proteomes" id="UP000007431"/>
    </source>
</evidence>
<dbReference type="RefSeq" id="XP_003034692.1">
    <property type="nucleotide sequence ID" value="XM_003034646.1"/>
</dbReference>
<proteinExistence type="predicted"/>
<keyword evidence="2" id="KW-1185">Reference proteome</keyword>
<name>D8PY53_SCHCM</name>
<organism evidence="2">
    <name type="scientific">Schizophyllum commune (strain H4-8 / FGSC 9210)</name>
    <name type="common">Split gill fungus</name>
    <dbReference type="NCBI Taxonomy" id="578458"/>
    <lineage>
        <taxon>Eukaryota</taxon>
        <taxon>Fungi</taxon>
        <taxon>Dikarya</taxon>
        <taxon>Basidiomycota</taxon>
        <taxon>Agaricomycotina</taxon>
        <taxon>Agaricomycetes</taxon>
        <taxon>Agaricomycetidae</taxon>
        <taxon>Agaricales</taxon>
        <taxon>Schizophyllaceae</taxon>
        <taxon>Schizophyllum</taxon>
    </lineage>
</organism>
<dbReference type="VEuPathDB" id="FungiDB:SCHCODRAFT_02534195"/>
<protein>
    <submittedName>
        <fullName evidence="1">Uncharacterized protein</fullName>
    </submittedName>
</protein>
<evidence type="ECO:0000313" key="1">
    <source>
        <dbReference type="EMBL" id="EFI99789.1"/>
    </source>
</evidence>
<accession>D8PY53</accession>
<gene>
    <name evidence="1" type="ORF">SCHCODRAFT_107413</name>
</gene>
<dbReference type="GeneID" id="9592253"/>
<dbReference type="InParanoid" id="D8PY53"/>
<dbReference type="AlphaFoldDB" id="D8PY53"/>
<sequence>MILMPSFFPLTLIFTGHLKNLLRGAASIVLPMQDERLRDIPTQLPGSMGSENCHDISAWSSDAASDDCLLLGTAAIEKEEAPQDASTQFHPKDSLHRAPASSIGRLPLELLSEIFLYSAARHRRMHQGRVILRRLLTQICRSWRFAALGTVWLWNDIVVNTGDNDSAYNLLRLQLERSKQCPLDVLLYHDEDEDLQLDSRNTTRSWELVLQHSHKWRNLRIENIDGKDFETMTRRPVHLPLLKTLVVASDLFYPSPILFDTLADAPRLFIVSLTIADLRGPLRFPPGWRLRSLTLDLDRVLNYAHCMPMLRGTEHTLEHLKIEIAFCMDTQDLSAEGTICMPKLKRLRYTSYGRFLTKRIEVPGLASLKIKDSYGDLPCMTPVGGGAHTGLSLRRLTKLVLEDARWDTTPFLDALRHAPNVRYLEIKETRWWRSESCVTVRLLEALTRGGADVGGANSTCPLPALDEMRVSLRLTTCTSSLIRALARMALSRRTVDDASDLKPLRAFMAERLTVRKAFGRTVLHTKTLMAWGTGGPEVTCDELVVGGVSCAGQSLESQRRGRERTKIRSKAYVPMSSSRGYESA</sequence>
<dbReference type="EMBL" id="GL377304">
    <property type="protein sequence ID" value="EFI99789.1"/>
    <property type="molecule type" value="Genomic_DNA"/>
</dbReference>
<dbReference type="KEGG" id="scm:SCHCO_02534195"/>
<dbReference type="HOGENOM" id="CLU_467045_0_0_1"/>
<feature type="non-terminal residue" evidence="1">
    <location>
        <position position="584"/>
    </location>
</feature>
<reference evidence="1 2" key="1">
    <citation type="journal article" date="2010" name="Nat. Biotechnol.">
        <title>Genome sequence of the model mushroom Schizophyllum commune.</title>
        <authorList>
            <person name="Ohm R.A."/>
            <person name="de Jong J.F."/>
            <person name="Lugones L.G."/>
            <person name="Aerts A."/>
            <person name="Kothe E."/>
            <person name="Stajich J.E."/>
            <person name="de Vries R.P."/>
            <person name="Record E."/>
            <person name="Levasseur A."/>
            <person name="Baker S.E."/>
            <person name="Bartholomew K.A."/>
            <person name="Coutinho P.M."/>
            <person name="Erdmann S."/>
            <person name="Fowler T.J."/>
            <person name="Gathman A.C."/>
            <person name="Lombard V."/>
            <person name="Henrissat B."/>
            <person name="Knabe N."/>
            <person name="Kuees U."/>
            <person name="Lilly W.W."/>
            <person name="Lindquist E."/>
            <person name="Lucas S."/>
            <person name="Magnuson J.K."/>
            <person name="Piumi F."/>
            <person name="Raudaskoski M."/>
            <person name="Salamov A."/>
            <person name="Schmutz J."/>
            <person name="Schwarze F.W.M.R."/>
            <person name="vanKuyk P.A."/>
            <person name="Horton J.S."/>
            <person name="Grigoriev I.V."/>
            <person name="Woesten H.A.B."/>
        </authorList>
    </citation>
    <scope>NUCLEOTIDE SEQUENCE [LARGE SCALE GENOMIC DNA]</scope>
    <source>
        <strain evidence="2">H4-8 / FGSC 9210</strain>
    </source>
</reference>
<dbReference type="OrthoDB" id="2962751at2759"/>